<evidence type="ECO:0000313" key="15">
    <source>
        <dbReference type="Proteomes" id="UP001164472"/>
    </source>
</evidence>
<comment type="pathway">
    <text evidence="2">Lipid metabolism.</text>
</comment>
<evidence type="ECO:0000256" key="11">
    <source>
        <dbReference type="SAM" id="MobiDB-lite"/>
    </source>
</evidence>
<sequence length="517" mass="56957">MSTEAGEPISGVDIAWLRMDTPTNLMIINSMLIIDSIDFEAFKTTVRHRFLTFSRFTKRPVCHSGQYFWEVDPYFDLDNHVHKVALTGRADKASLQAYLADQLSVTFDPAKPLWQIQFVENYQDGVAVILRVHHCYADGISLVSVFNSITDSSPNIKAFTGGDSNLDDSSAVDTSFKNVSSSGSEHQHSKAGSTNSQHSPGPDELYPWPLYQQFIDNAVSWVEKYSRAGLKASEEGVHLLRDPELVKTYANDCLKVASEVGKLVLLPPDPETSLKGKLGARKKCAWSEPVSLTYIKEIAHGLGCKVNDLLMSCVAGALRERMQEAGDNVEGHTIHVTVPVNIRPAGDDESPKALGNYFGTVFVPLPVGIANPIERVYKLKHDMIALKKSFQPGVSFGLLFAAGLMPKQVQKPLMDVFAKKTSAVMSNVPGSQEHRYFAGAKIKEQMFWVPQTGGVGLGLSIISYAGQVQFGLIADAKLFPDPNKVVTRCVDHIESHRFDFSPASESSRSSTQYQQQK</sequence>
<accession>A0A9E8KP30</accession>
<feature type="domain" description="O-acyltransferase WSD1 C-terminal" evidence="13">
    <location>
        <begin position="355"/>
        <end position="494"/>
    </location>
</feature>
<dbReference type="PANTHER" id="PTHR31650:SF1">
    <property type="entry name" value="WAX ESTER SYNTHASE_DIACYLGLYCEROL ACYLTRANSFERASE 4-RELATED"/>
    <property type="match status" value="1"/>
</dbReference>
<keyword evidence="6" id="KW-0808">Transferase</keyword>
<dbReference type="EC" id="2.3.1.20" evidence="4"/>
<feature type="compositionally biased region" description="Polar residues" evidence="11">
    <location>
        <begin position="170"/>
        <end position="199"/>
    </location>
</feature>
<dbReference type="GO" id="GO:0004144">
    <property type="term" value="F:diacylglycerol O-acyltransferase activity"/>
    <property type="evidence" value="ECO:0007669"/>
    <property type="project" value="UniProtKB-EC"/>
</dbReference>
<keyword evidence="8" id="KW-0443">Lipid metabolism</keyword>
<dbReference type="RefSeq" id="WP_251812513.1">
    <property type="nucleotide sequence ID" value="NZ_CP101527.1"/>
</dbReference>
<evidence type="ECO:0000256" key="6">
    <source>
        <dbReference type="ARBA" id="ARBA00022679"/>
    </source>
</evidence>
<evidence type="ECO:0000256" key="2">
    <source>
        <dbReference type="ARBA" id="ARBA00005189"/>
    </source>
</evidence>
<evidence type="ECO:0000256" key="1">
    <source>
        <dbReference type="ARBA" id="ARBA00004771"/>
    </source>
</evidence>
<evidence type="ECO:0000256" key="7">
    <source>
        <dbReference type="ARBA" id="ARBA00022798"/>
    </source>
</evidence>
<dbReference type="KEGG" id="asem:NNL22_14990"/>
<dbReference type="EMBL" id="CP101527">
    <property type="protein sequence ID" value="UZW74314.1"/>
    <property type="molecule type" value="Genomic_DNA"/>
</dbReference>
<dbReference type="Proteomes" id="UP001164472">
    <property type="component" value="Chromosome"/>
</dbReference>
<feature type="region of interest" description="Disordered" evidence="11">
    <location>
        <begin position="170"/>
        <end position="202"/>
    </location>
</feature>
<organism evidence="14 15">
    <name type="scientific">Alkalimarinus sediminis</name>
    <dbReference type="NCBI Taxonomy" id="1632866"/>
    <lineage>
        <taxon>Bacteria</taxon>
        <taxon>Pseudomonadati</taxon>
        <taxon>Pseudomonadota</taxon>
        <taxon>Gammaproteobacteria</taxon>
        <taxon>Alteromonadales</taxon>
        <taxon>Alteromonadaceae</taxon>
        <taxon>Alkalimarinus</taxon>
    </lineage>
</organism>
<proteinExistence type="inferred from homology"/>
<keyword evidence="7" id="KW-0319">Glycerol metabolism</keyword>
<dbReference type="NCBIfam" id="TIGR02946">
    <property type="entry name" value="acyl_WS_DGAT"/>
    <property type="match status" value="1"/>
</dbReference>
<dbReference type="InterPro" id="IPR023213">
    <property type="entry name" value="CAT-like_dom_sf"/>
</dbReference>
<gene>
    <name evidence="14" type="ORF">NNL22_14990</name>
</gene>
<evidence type="ECO:0000256" key="10">
    <source>
        <dbReference type="ARBA" id="ARBA00048109"/>
    </source>
</evidence>
<name>A0A9E8KP30_9ALTE</name>
<comment type="pathway">
    <text evidence="1">Glycerolipid metabolism; triacylglycerol biosynthesis.</text>
</comment>
<evidence type="ECO:0000259" key="13">
    <source>
        <dbReference type="Pfam" id="PF06974"/>
    </source>
</evidence>
<dbReference type="GO" id="GO:0006071">
    <property type="term" value="P:glycerol metabolic process"/>
    <property type="evidence" value="ECO:0007669"/>
    <property type="project" value="UniProtKB-KW"/>
</dbReference>
<dbReference type="InterPro" id="IPR045034">
    <property type="entry name" value="O-acyltransferase_WSD1-like"/>
</dbReference>
<evidence type="ECO:0000256" key="5">
    <source>
        <dbReference type="ARBA" id="ARBA00022516"/>
    </source>
</evidence>
<dbReference type="GO" id="GO:0005886">
    <property type="term" value="C:plasma membrane"/>
    <property type="evidence" value="ECO:0007669"/>
    <property type="project" value="TreeGrafter"/>
</dbReference>
<keyword evidence="9" id="KW-0012">Acyltransferase</keyword>
<evidence type="ECO:0000313" key="14">
    <source>
        <dbReference type="EMBL" id="UZW74314.1"/>
    </source>
</evidence>
<dbReference type="InterPro" id="IPR009721">
    <property type="entry name" value="O-acyltransferase_WSD1_C"/>
</dbReference>
<keyword evidence="5" id="KW-0444">Lipid biosynthesis</keyword>
<dbReference type="InterPro" id="IPR004255">
    <property type="entry name" value="O-acyltransferase_WSD1_N"/>
</dbReference>
<keyword evidence="15" id="KW-1185">Reference proteome</keyword>
<evidence type="ECO:0000256" key="9">
    <source>
        <dbReference type="ARBA" id="ARBA00023315"/>
    </source>
</evidence>
<dbReference type="Pfam" id="PF03007">
    <property type="entry name" value="WS_DGAT_cat"/>
    <property type="match status" value="1"/>
</dbReference>
<evidence type="ECO:0000259" key="12">
    <source>
        <dbReference type="Pfam" id="PF03007"/>
    </source>
</evidence>
<dbReference type="InterPro" id="IPR014292">
    <property type="entry name" value="Acyl_transf_WS/DGAT"/>
</dbReference>
<reference evidence="14" key="1">
    <citation type="submission" date="2022-07" db="EMBL/GenBank/DDBJ databases">
        <title>Alkalimarinus sp. nov., isolated from gut of a Alitta virens.</title>
        <authorList>
            <person name="Yang A.I."/>
            <person name="Shin N.-R."/>
        </authorList>
    </citation>
    <scope>NUCLEOTIDE SEQUENCE</scope>
    <source>
        <strain evidence="14">FA028</strain>
    </source>
</reference>
<evidence type="ECO:0000256" key="8">
    <source>
        <dbReference type="ARBA" id="ARBA00023098"/>
    </source>
</evidence>
<dbReference type="SUPFAM" id="SSF52777">
    <property type="entry name" value="CoA-dependent acyltransferases"/>
    <property type="match status" value="2"/>
</dbReference>
<comment type="similarity">
    <text evidence="3">Belongs to the long-chain O-acyltransferase family.</text>
</comment>
<dbReference type="Pfam" id="PF06974">
    <property type="entry name" value="WS_DGAT_C"/>
    <property type="match status" value="1"/>
</dbReference>
<dbReference type="AlphaFoldDB" id="A0A9E8KP30"/>
<dbReference type="GO" id="GO:0019432">
    <property type="term" value="P:triglyceride biosynthetic process"/>
    <property type="evidence" value="ECO:0007669"/>
    <property type="project" value="TreeGrafter"/>
</dbReference>
<evidence type="ECO:0000256" key="4">
    <source>
        <dbReference type="ARBA" id="ARBA00013244"/>
    </source>
</evidence>
<comment type="catalytic activity">
    <reaction evidence="10">
        <text>an acyl-CoA + a 1,2-diacyl-sn-glycerol = a triacyl-sn-glycerol + CoA</text>
        <dbReference type="Rhea" id="RHEA:10868"/>
        <dbReference type="ChEBI" id="CHEBI:17815"/>
        <dbReference type="ChEBI" id="CHEBI:57287"/>
        <dbReference type="ChEBI" id="CHEBI:58342"/>
        <dbReference type="ChEBI" id="CHEBI:64615"/>
        <dbReference type="EC" id="2.3.1.20"/>
    </reaction>
</comment>
<protein>
    <recommendedName>
        <fullName evidence="4">diacylglycerol O-acyltransferase</fullName>
        <ecNumber evidence="4">2.3.1.20</ecNumber>
    </recommendedName>
</protein>
<feature type="domain" description="O-acyltransferase WSD1-like N-terminal" evidence="12">
    <location>
        <begin position="10"/>
        <end position="309"/>
    </location>
</feature>
<dbReference type="PANTHER" id="PTHR31650">
    <property type="entry name" value="O-ACYLTRANSFERASE (WSD1-LIKE) FAMILY PROTEIN"/>
    <property type="match status" value="1"/>
</dbReference>
<dbReference type="Gene3D" id="3.30.559.10">
    <property type="entry name" value="Chloramphenicol acetyltransferase-like domain"/>
    <property type="match status" value="1"/>
</dbReference>
<evidence type="ECO:0000256" key="3">
    <source>
        <dbReference type="ARBA" id="ARBA00009587"/>
    </source>
</evidence>